<evidence type="ECO:0000313" key="10">
    <source>
        <dbReference type="Proteomes" id="UP000694569"/>
    </source>
</evidence>
<dbReference type="GO" id="GO:0005886">
    <property type="term" value="C:plasma membrane"/>
    <property type="evidence" value="ECO:0007669"/>
    <property type="project" value="UniProtKB-SubCell"/>
</dbReference>
<evidence type="ECO:0000259" key="8">
    <source>
        <dbReference type="SMART" id="SM00406"/>
    </source>
</evidence>
<evidence type="ECO:0000256" key="7">
    <source>
        <dbReference type="ARBA" id="ARBA00023180"/>
    </source>
</evidence>
<dbReference type="SUPFAM" id="SSF48726">
    <property type="entry name" value="Immunoglobulin"/>
    <property type="match status" value="1"/>
</dbReference>
<evidence type="ECO:0000256" key="6">
    <source>
        <dbReference type="ARBA" id="ARBA00023157"/>
    </source>
</evidence>
<keyword evidence="6" id="KW-1015">Disulfide bond</keyword>
<accession>A0A8C5MBJ1</accession>
<keyword evidence="7" id="KW-0325">Glycoprotein</keyword>
<evidence type="ECO:0000256" key="3">
    <source>
        <dbReference type="ARBA" id="ARBA00022729"/>
    </source>
</evidence>
<evidence type="ECO:0000256" key="4">
    <source>
        <dbReference type="ARBA" id="ARBA00022859"/>
    </source>
</evidence>
<comment type="subcellular location">
    <subcellularLocation>
        <location evidence="1">Cell membrane</location>
    </subcellularLocation>
</comment>
<keyword evidence="5" id="KW-0472">Membrane</keyword>
<evidence type="ECO:0000256" key="1">
    <source>
        <dbReference type="ARBA" id="ARBA00004236"/>
    </source>
</evidence>
<dbReference type="InterPro" id="IPR052051">
    <property type="entry name" value="TCR_complex_component"/>
</dbReference>
<evidence type="ECO:0000256" key="2">
    <source>
        <dbReference type="ARBA" id="ARBA00022475"/>
    </source>
</evidence>
<dbReference type="GO" id="GO:0002376">
    <property type="term" value="P:immune system process"/>
    <property type="evidence" value="ECO:0007669"/>
    <property type="project" value="UniProtKB-KW"/>
</dbReference>
<protein>
    <recommendedName>
        <fullName evidence="8">Immunoglobulin V-set domain-containing protein</fullName>
    </recommendedName>
</protein>
<keyword evidence="3" id="KW-0732">Signal</keyword>
<keyword evidence="2" id="KW-1003">Cell membrane</keyword>
<evidence type="ECO:0000313" key="9">
    <source>
        <dbReference type="Ensembl" id="ENSLLEP00000009649.1"/>
    </source>
</evidence>
<organism evidence="9 10">
    <name type="scientific">Leptobrachium leishanense</name>
    <name type="common">Leishan spiny toad</name>
    <dbReference type="NCBI Taxonomy" id="445787"/>
    <lineage>
        <taxon>Eukaryota</taxon>
        <taxon>Metazoa</taxon>
        <taxon>Chordata</taxon>
        <taxon>Craniata</taxon>
        <taxon>Vertebrata</taxon>
        <taxon>Euteleostomi</taxon>
        <taxon>Amphibia</taxon>
        <taxon>Batrachia</taxon>
        <taxon>Anura</taxon>
        <taxon>Pelobatoidea</taxon>
        <taxon>Megophryidae</taxon>
        <taxon>Leptobrachium</taxon>
    </lineage>
</organism>
<dbReference type="GO" id="GO:0009617">
    <property type="term" value="P:response to bacterium"/>
    <property type="evidence" value="ECO:0007669"/>
    <property type="project" value="TreeGrafter"/>
</dbReference>
<dbReference type="InterPro" id="IPR013106">
    <property type="entry name" value="Ig_V-set"/>
</dbReference>
<proteinExistence type="predicted"/>
<dbReference type="Ensembl" id="ENSLLET00000010024.1">
    <property type="protein sequence ID" value="ENSLLEP00000009649.1"/>
    <property type="gene ID" value="ENSLLEG00000006147.1"/>
</dbReference>
<dbReference type="Pfam" id="PF07686">
    <property type="entry name" value="V-set"/>
    <property type="match status" value="1"/>
</dbReference>
<dbReference type="AlphaFoldDB" id="A0A8C5MBJ1"/>
<dbReference type="PANTHER" id="PTHR19433">
    <property type="entry name" value="T-CELL RECEPTOR ALPHA CHAIN V REGION-RELATED"/>
    <property type="match status" value="1"/>
</dbReference>
<keyword evidence="10" id="KW-1185">Reference proteome</keyword>
<reference evidence="9" key="2">
    <citation type="submission" date="2025-09" db="UniProtKB">
        <authorList>
            <consortium name="Ensembl"/>
        </authorList>
    </citation>
    <scope>IDENTIFICATION</scope>
</reference>
<dbReference type="Proteomes" id="UP000694569">
    <property type="component" value="Unplaced"/>
</dbReference>
<dbReference type="InterPro" id="IPR013783">
    <property type="entry name" value="Ig-like_fold"/>
</dbReference>
<reference evidence="9" key="1">
    <citation type="submission" date="2025-08" db="UniProtKB">
        <authorList>
            <consortium name="Ensembl"/>
        </authorList>
    </citation>
    <scope>IDENTIFICATION</scope>
</reference>
<feature type="domain" description="Immunoglobulin V-set" evidence="8">
    <location>
        <begin position="5"/>
        <end position="78"/>
    </location>
</feature>
<evidence type="ECO:0000256" key="5">
    <source>
        <dbReference type="ARBA" id="ARBA00023136"/>
    </source>
</evidence>
<keyword evidence="4" id="KW-0391">Immunity</keyword>
<name>A0A8C5MBJ1_9ANUR</name>
<dbReference type="Gene3D" id="2.60.40.10">
    <property type="entry name" value="Immunoglobulins"/>
    <property type="match status" value="2"/>
</dbReference>
<dbReference type="SMART" id="SM00406">
    <property type="entry name" value="IGv"/>
    <property type="match status" value="1"/>
</dbReference>
<dbReference type="InterPro" id="IPR036179">
    <property type="entry name" value="Ig-like_dom_sf"/>
</dbReference>
<sequence length="226" mass="25843">MEINVVTLHKIIATNMFWYIQKAGHVPNLLVRDFTRENELDEEMKGRLSFKYDRTTRQFPLNITNVKMTDAGTYYCKLHCVDNYKITFGRGTELIIQPNIPPTTEPSVYRLEPEEIVAGLPSSVCLATDFQSPNGTIEGHVTNEKKTQTLTLMLDSSSDHTWRYAAIFWDDSLNVDETCKVKYDKGNLISEDERINTVSLTVLGLRMLTAKAIVFNLIITLRLWSS</sequence>
<dbReference type="GeneTree" id="ENSGT00990000207983"/>